<dbReference type="Proteomes" id="UP001145145">
    <property type="component" value="Unassembled WGS sequence"/>
</dbReference>
<sequence length="66" mass="7584">MLWLQMNARRIWNRIEECLKDESGIGVVEIILILVVLIGLVIIFKTQLTELVQTIFNKITSESGKI</sequence>
<organism evidence="3 5">
    <name type="scientific">Sellimonas catena</name>
    <dbReference type="NCBI Taxonomy" id="2994035"/>
    <lineage>
        <taxon>Bacteria</taxon>
        <taxon>Bacillati</taxon>
        <taxon>Bacillota</taxon>
        <taxon>Clostridia</taxon>
        <taxon>Lachnospirales</taxon>
        <taxon>Lachnospiraceae</taxon>
        <taxon>Sellimonas</taxon>
    </lineage>
</organism>
<dbReference type="AlphaFoldDB" id="A0A9W6FBW8"/>
<comment type="caution">
    <text evidence="3">The sequence shown here is derived from an EMBL/GenBank/DDBJ whole genome shotgun (WGS) entry which is preliminary data.</text>
</comment>
<dbReference type="InterPro" id="IPR031564">
    <property type="entry name" value="Flp1-like"/>
</dbReference>
<dbReference type="EMBL" id="BSBO01000005">
    <property type="protein sequence ID" value="GLG03578.1"/>
    <property type="molecule type" value="Genomic_DNA"/>
</dbReference>
<evidence type="ECO:0000256" key="1">
    <source>
        <dbReference type="SAM" id="Phobius"/>
    </source>
</evidence>
<dbReference type="EMBL" id="BSCH01000015">
    <property type="protein sequence ID" value="GLG90914.1"/>
    <property type="molecule type" value="Genomic_DNA"/>
</dbReference>
<dbReference type="Proteomes" id="UP001145094">
    <property type="component" value="Unassembled WGS sequence"/>
</dbReference>
<dbReference type="RefSeq" id="WP_330616860.1">
    <property type="nucleotide sequence ID" value="NZ_BSBO01000005.1"/>
</dbReference>
<name>A0A9W6FBW8_9FIRM</name>
<proteinExistence type="predicted"/>
<evidence type="ECO:0000313" key="4">
    <source>
        <dbReference type="EMBL" id="GLG90914.1"/>
    </source>
</evidence>
<accession>A0A9W6FBW8</accession>
<keyword evidence="1" id="KW-0472">Membrane</keyword>
<reference evidence="4" key="3">
    <citation type="submission" date="2022-11" db="EMBL/GenBank/DDBJ databases">
        <title>Draft genome sequence of Sellimonas catena strain 18CBH55.</title>
        <authorList>
            <person name="Hisatomi A."/>
            <person name="Ohkuma M."/>
            <person name="Sakamoto M."/>
        </authorList>
    </citation>
    <scope>NUCLEOTIDE SEQUENCE</scope>
    <source>
        <strain evidence="4">18CBH55</strain>
    </source>
</reference>
<keyword evidence="1" id="KW-1133">Transmembrane helix</keyword>
<reference evidence="3" key="1">
    <citation type="submission" date="2022-11" db="EMBL/GenBank/DDBJ databases">
        <title>Draft genome sequence of Sellimonas catena strain 12EGH17.</title>
        <authorList>
            <person name="Hisatomi A."/>
            <person name="Ohkuma M."/>
            <person name="Sakamoto M."/>
        </authorList>
    </citation>
    <scope>NUCLEOTIDE SEQUENCE</scope>
    <source>
        <strain evidence="3">12EGH17</strain>
    </source>
</reference>
<reference evidence="3" key="2">
    <citation type="submission" date="2022-11" db="EMBL/GenBank/DDBJ databases">
        <title>Draft genome sequence of Sellimonas catena strain 12EGH17.</title>
        <authorList>
            <person name="Atsushi H."/>
            <person name="Moriya O."/>
            <person name="Mitsuo S."/>
        </authorList>
    </citation>
    <scope>NUCLEOTIDE SEQUENCE</scope>
    <source>
        <strain evidence="3">12EGH17</strain>
    </source>
</reference>
<evidence type="ECO:0000259" key="2">
    <source>
        <dbReference type="Pfam" id="PF16982"/>
    </source>
</evidence>
<keyword evidence="5" id="KW-1185">Reference proteome</keyword>
<dbReference type="Pfam" id="PF16982">
    <property type="entry name" value="Flp1_like"/>
    <property type="match status" value="1"/>
</dbReference>
<gene>
    <name evidence="3" type="ORF">Selli1_07520</name>
    <name evidence="4" type="ORF">Selli2_23410</name>
</gene>
<feature type="domain" description="Putative Flagellin Flp1-like" evidence="2">
    <location>
        <begin position="19"/>
        <end position="65"/>
    </location>
</feature>
<reference evidence="4" key="4">
    <citation type="submission" date="2022-11" db="EMBL/GenBank/DDBJ databases">
        <title>Draft genome sequence of Sellimonas catena strain 18CBH55.</title>
        <authorList>
            <person name="Atsushi H."/>
            <person name="Moriya O."/>
            <person name="Mitsuo S."/>
        </authorList>
    </citation>
    <scope>NUCLEOTIDE SEQUENCE</scope>
    <source>
        <strain evidence="4">18CBH55</strain>
    </source>
</reference>
<reference evidence="3 5" key="5">
    <citation type="journal article" date="2023" name="Int. J. Syst. Evol. Microbiol.">
        <title>Sellimonas catena sp. nov., isolated from human faeces.</title>
        <authorList>
            <person name="Hisatomi A."/>
            <person name="Ohkuma M."/>
            <person name="Sakamoto M."/>
        </authorList>
    </citation>
    <scope>NUCLEOTIDE SEQUENCE [LARGE SCALE GENOMIC DNA]</scope>
    <source>
        <strain evidence="3 5">12EGH17</strain>
        <strain evidence="4">18CBH55</strain>
    </source>
</reference>
<evidence type="ECO:0000313" key="3">
    <source>
        <dbReference type="EMBL" id="GLG03578.1"/>
    </source>
</evidence>
<protein>
    <recommendedName>
        <fullName evidence="2">Putative Flagellin Flp1-like domain-containing protein</fullName>
    </recommendedName>
</protein>
<feature type="transmembrane region" description="Helical" evidence="1">
    <location>
        <begin position="24"/>
        <end position="44"/>
    </location>
</feature>
<keyword evidence="1" id="KW-0812">Transmembrane</keyword>
<evidence type="ECO:0000313" key="5">
    <source>
        <dbReference type="Proteomes" id="UP001145145"/>
    </source>
</evidence>